<proteinExistence type="predicted"/>
<dbReference type="EMBL" id="FWXN01000002">
    <property type="protein sequence ID" value="SMC37334.1"/>
    <property type="molecule type" value="Genomic_DNA"/>
</dbReference>
<dbReference type="Gene3D" id="3.30.530.20">
    <property type="match status" value="1"/>
</dbReference>
<evidence type="ECO:0000313" key="1">
    <source>
        <dbReference type="EMBL" id="SMC37334.1"/>
    </source>
</evidence>
<dbReference type="SUPFAM" id="SSF55961">
    <property type="entry name" value="Bet v1-like"/>
    <property type="match status" value="1"/>
</dbReference>
<protein>
    <recommendedName>
        <fullName evidence="3">Polyketide cyclase / dehydrase and lipid transport</fullName>
    </recommendedName>
</protein>
<reference evidence="1 2" key="1">
    <citation type="submission" date="2017-04" db="EMBL/GenBank/DDBJ databases">
        <authorList>
            <person name="Afonso C.L."/>
            <person name="Miller P.J."/>
            <person name="Scott M.A."/>
            <person name="Spackman E."/>
            <person name="Goraichik I."/>
            <person name="Dimitrov K.M."/>
            <person name="Suarez D.L."/>
            <person name="Swayne D.E."/>
        </authorList>
    </citation>
    <scope>NUCLEOTIDE SEQUENCE [LARGE SCALE GENOMIC DNA]</scope>
    <source>
        <strain evidence="1 2">CGMCC 1.12511</strain>
    </source>
</reference>
<accession>A0A1W1YMF7</accession>
<sequence length="143" mass="15631">MRSSFVVSAETGHAPAETWARLWDLDRHTVVIPLTTVTPHPPATRLGAGAGFTGRTALGPLGFDDVMRVETWAPPESATVVKVGRVVGGRIEVTVAPLRHGSRVVWRQTVQLPWLPARLRWVEALAARVMAPGYRQVIRTLLA</sequence>
<dbReference type="RefSeq" id="WP_143445405.1">
    <property type="nucleotide sequence ID" value="NZ_FWXN01000002.1"/>
</dbReference>
<organism evidence="1 2">
    <name type="scientific">Janibacter indicus</name>
    <dbReference type="NCBI Taxonomy" id="857417"/>
    <lineage>
        <taxon>Bacteria</taxon>
        <taxon>Bacillati</taxon>
        <taxon>Actinomycetota</taxon>
        <taxon>Actinomycetes</taxon>
        <taxon>Micrococcales</taxon>
        <taxon>Intrasporangiaceae</taxon>
        <taxon>Janibacter</taxon>
    </lineage>
</organism>
<gene>
    <name evidence="1" type="ORF">SAMN06296429_102192</name>
</gene>
<dbReference type="InterPro" id="IPR023393">
    <property type="entry name" value="START-like_dom_sf"/>
</dbReference>
<dbReference type="AlphaFoldDB" id="A0A1W1YMF7"/>
<dbReference type="Proteomes" id="UP000192634">
    <property type="component" value="Unassembled WGS sequence"/>
</dbReference>
<evidence type="ECO:0000313" key="2">
    <source>
        <dbReference type="Proteomes" id="UP000192634"/>
    </source>
</evidence>
<evidence type="ECO:0008006" key="3">
    <source>
        <dbReference type="Google" id="ProtNLM"/>
    </source>
</evidence>
<dbReference type="OrthoDB" id="4823586at2"/>
<name>A0A1W1YMF7_9MICO</name>